<dbReference type="AlphaFoldDB" id="A0A7W6CZH5"/>
<evidence type="ECO:0000256" key="4">
    <source>
        <dbReference type="ARBA" id="ARBA00022475"/>
    </source>
</evidence>
<evidence type="ECO:0000256" key="8">
    <source>
        <dbReference type="RuleBase" id="RU363041"/>
    </source>
</evidence>
<comment type="caution">
    <text evidence="9">The sequence shown here is derived from an EMBL/GenBank/DDBJ whole genome shotgun (WGS) entry which is preliminary data.</text>
</comment>
<evidence type="ECO:0000256" key="5">
    <source>
        <dbReference type="ARBA" id="ARBA00022692"/>
    </source>
</evidence>
<feature type="transmembrane region" description="Helical" evidence="8">
    <location>
        <begin position="21"/>
        <end position="49"/>
    </location>
</feature>
<dbReference type="EMBL" id="JACIDW010000046">
    <property type="protein sequence ID" value="MBB3967339.1"/>
    <property type="molecule type" value="Genomic_DNA"/>
</dbReference>
<dbReference type="PANTHER" id="PTHR30269:SF37">
    <property type="entry name" value="MEMBRANE TRANSPORTER PROTEIN"/>
    <property type="match status" value="1"/>
</dbReference>
<keyword evidence="6 8" id="KW-1133">Transmembrane helix</keyword>
<feature type="transmembrane region" description="Helical" evidence="8">
    <location>
        <begin position="61"/>
        <end position="77"/>
    </location>
</feature>
<evidence type="ECO:0000256" key="7">
    <source>
        <dbReference type="ARBA" id="ARBA00023136"/>
    </source>
</evidence>
<sequence length="261" mass="27348">MSAQQNRCALLRDMLEGRLVISYLIVCAIGFLAGCLGGIVGTGASLILLPVLVPMFDPSRAIPVMAIAGLMANAARVMAWHREVDWKAVLAYAIPGIPAASLGAISLVNLPADISGTLLGLFIMALVPLRRFLKKQNLTIGLAGLAVAGAIVGFLTGLFLSTGPLSIPAFLAFGLTRGAFLSTEAAPSIFVQAAKILTFRETGVLTDDLMINGLIIGSSLMAGTFFAKRYVVSMSEKTFRIMMDAITLASGLWLTGVGLFG</sequence>
<feature type="transmembrane region" description="Helical" evidence="8">
    <location>
        <begin position="114"/>
        <end position="133"/>
    </location>
</feature>
<accession>A0A7W6CZH5</accession>
<gene>
    <name evidence="9" type="ORF">GGQ67_005039</name>
</gene>
<dbReference type="PROSITE" id="PS51257">
    <property type="entry name" value="PROKAR_LIPOPROTEIN"/>
    <property type="match status" value="1"/>
</dbReference>
<feature type="transmembrane region" description="Helical" evidence="8">
    <location>
        <begin position="89"/>
        <end position="108"/>
    </location>
</feature>
<feature type="transmembrane region" description="Helical" evidence="8">
    <location>
        <begin position="140"/>
        <end position="160"/>
    </location>
</feature>
<keyword evidence="3" id="KW-0813">Transport</keyword>
<name>A0A7W6CZH5_9HYPH</name>
<comment type="subcellular location">
    <subcellularLocation>
        <location evidence="1 8">Cell membrane</location>
        <topology evidence="1 8">Multi-pass membrane protein</topology>
    </subcellularLocation>
</comment>
<keyword evidence="4 8" id="KW-1003">Cell membrane</keyword>
<comment type="similarity">
    <text evidence="2 8">Belongs to the 4-toluene sulfonate uptake permease (TSUP) (TC 2.A.102) family.</text>
</comment>
<dbReference type="Proteomes" id="UP000582090">
    <property type="component" value="Unassembled WGS sequence"/>
</dbReference>
<evidence type="ECO:0000313" key="10">
    <source>
        <dbReference type="Proteomes" id="UP000582090"/>
    </source>
</evidence>
<evidence type="ECO:0000313" key="9">
    <source>
        <dbReference type="EMBL" id="MBB3967339.1"/>
    </source>
</evidence>
<reference evidence="9 10" key="1">
    <citation type="submission" date="2020-08" db="EMBL/GenBank/DDBJ databases">
        <title>Genomic Encyclopedia of Type Strains, Phase IV (KMG-IV): sequencing the most valuable type-strain genomes for metagenomic binning, comparative biology and taxonomic classification.</title>
        <authorList>
            <person name="Goeker M."/>
        </authorList>
    </citation>
    <scope>NUCLEOTIDE SEQUENCE [LARGE SCALE GENOMIC DNA]</scope>
    <source>
        <strain evidence="9 10">DSM 26575</strain>
    </source>
</reference>
<organism evidence="9 10">
    <name type="scientific">Rhizobium metallidurans</name>
    <dbReference type="NCBI Taxonomy" id="1265931"/>
    <lineage>
        <taxon>Bacteria</taxon>
        <taxon>Pseudomonadati</taxon>
        <taxon>Pseudomonadota</taxon>
        <taxon>Alphaproteobacteria</taxon>
        <taxon>Hyphomicrobiales</taxon>
        <taxon>Rhizobiaceae</taxon>
        <taxon>Rhizobium/Agrobacterium group</taxon>
        <taxon>Rhizobium</taxon>
    </lineage>
</organism>
<dbReference type="InterPro" id="IPR002781">
    <property type="entry name" value="TM_pro_TauE-like"/>
</dbReference>
<feature type="transmembrane region" description="Helical" evidence="8">
    <location>
        <begin position="239"/>
        <end position="260"/>
    </location>
</feature>
<keyword evidence="5 8" id="KW-0812">Transmembrane</keyword>
<evidence type="ECO:0000256" key="3">
    <source>
        <dbReference type="ARBA" id="ARBA00022448"/>
    </source>
</evidence>
<protein>
    <recommendedName>
        <fullName evidence="8">Probable membrane transporter protein</fullName>
    </recommendedName>
</protein>
<keyword evidence="10" id="KW-1185">Reference proteome</keyword>
<evidence type="ECO:0000256" key="1">
    <source>
        <dbReference type="ARBA" id="ARBA00004651"/>
    </source>
</evidence>
<dbReference type="InterPro" id="IPR052017">
    <property type="entry name" value="TSUP"/>
</dbReference>
<evidence type="ECO:0000256" key="6">
    <source>
        <dbReference type="ARBA" id="ARBA00022989"/>
    </source>
</evidence>
<feature type="transmembrane region" description="Helical" evidence="8">
    <location>
        <begin position="209"/>
        <end position="227"/>
    </location>
</feature>
<dbReference type="Pfam" id="PF01925">
    <property type="entry name" value="TauE"/>
    <property type="match status" value="1"/>
</dbReference>
<evidence type="ECO:0000256" key="2">
    <source>
        <dbReference type="ARBA" id="ARBA00009142"/>
    </source>
</evidence>
<dbReference type="GO" id="GO:0005886">
    <property type="term" value="C:plasma membrane"/>
    <property type="evidence" value="ECO:0007669"/>
    <property type="project" value="UniProtKB-SubCell"/>
</dbReference>
<keyword evidence="7 8" id="KW-0472">Membrane</keyword>
<dbReference type="PANTHER" id="PTHR30269">
    <property type="entry name" value="TRANSMEMBRANE PROTEIN YFCA"/>
    <property type="match status" value="1"/>
</dbReference>
<proteinExistence type="inferred from homology"/>